<evidence type="ECO:0000313" key="2">
    <source>
        <dbReference type="EMBL" id="KAF3540040.1"/>
    </source>
</evidence>
<reference evidence="2" key="1">
    <citation type="submission" date="2019-12" db="EMBL/GenBank/DDBJ databases">
        <title>Genome sequencing and annotation of Brassica cretica.</title>
        <authorList>
            <person name="Studholme D.J."/>
            <person name="Sarris P."/>
        </authorList>
    </citation>
    <scope>NUCLEOTIDE SEQUENCE</scope>
    <source>
        <strain evidence="2">PFS-109/04</strain>
        <tissue evidence="2">Leaf</tissue>
    </source>
</reference>
<name>A0A8S9QFL2_BRACR</name>
<feature type="region of interest" description="Disordered" evidence="1">
    <location>
        <begin position="135"/>
        <end position="154"/>
    </location>
</feature>
<feature type="compositionally biased region" description="Low complexity" evidence="1">
    <location>
        <begin position="18"/>
        <end position="60"/>
    </location>
</feature>
<evidence type="ECO:0008006" key="4">
    <source>
        <dbReference type="Google" id="ProtNLM"/>
    </source>
</evidence>
<proteinExistence type="predicted"/>
<feature type="region of interest" description="Disordered" evidence="1">
    <location>
        <begin position="18"/>
        <end position="69"/>
    </location>
</feature>
<evidence type="ECO:0000256" key="1">
    <source>
        <dbReference type="SAM" id="MobiDB-lite"/>
    </source>
</evidence>
<feature type="region of interest" description="Disordered" evidence="1">
    <location>
        <begin position="454"/>
        <end position="485"/>
    </location>
</feature>
<comment type="caution">
    <text evidence="2">The sequence shown here is derived from an EMBL/GenBank/DDBJ whole genome shotgun (WGS) entry which is preliminary data.</text>
</comment>
<sequence length="505" mass="56213">MGDHANQDDLAAAMALMQQQMQQMQQTIQAQQDAAEQAALAQQEQQAQTNKQQPQSNQQAVPANENSQPDELQSLGMMMQQLLQGQQVQAKVLNQVTTEIDTRMGNMFTELNNKYDNLGGKIDVQLAQTAEIAEENTEQSASSEVIAPSEPAETPPVRVYVPKVPHPIPPRHLMDPIGEEQLIDFNKMVRRLPKELAFEDALQIRPLLQFFKNCRETQEEIKVLYTRALSTPALKVLPKVDDPGNFYEGVDWKFQSAMNSASNGDFLTQTTNGAFKLIENMAASSANKKEESDCSKKGNSSDTQKIDELTAKVDQLLKNNQGHVFSMEQATARQIQNQNQRQSQSNRQAVPATGNSQPDELKGLGMMMQQLLLGQQVQAKVLNQVTTEMDTRMGNMFTELNAKYDTLASHIRKIDVQLAQTVESVKRQQGTLPGKIDKNPRTEHCNAIEQPFAETAPGVEERAEQPTSSAVTAPDKFAETPPSRVYVPKVPYPIPPRHLIDPISE</sequence>
<dbReference type="EMBL" id="QGKX02001290">
    <property type="protein sequence ID" value="KAF3540040.1"/>
    <property type="molecule type" value="Genomic_DNA"/>
</dbReference>
<protein>
    <recommendedName>
        <fullName evidence="4">Retrotransposon gag domain-containing protein</fullName>
    </recommendedName>
</protein>
<accession>A0A8S9QFL2</accession>
<organism evidence="2 3">
    <name type="scientific">Brassica cretica</name>
    <name type="common">Mustard</name>
    <dbReference type="NCBI Taxonomy" id="69181"/>
    <lineage>
        <taxon>Eukaryota</taxon>
        <taxon>Viridiplantae</taxon>
        <taxon>Streptophyta</taxon>
        <taxon>Embryophyta</taxon>
        <taxon>Tracheophyta</taxon>
        <taxon>Spermatophyta</taxon>
        <taxon>Magnoliopsida</taxon>
        <taxon>eudicotyledons</taxon>
        <taxon>Gunneridae</taxon>
        <taxon>Pentapetalae</taxon>
        <taxon>rosids</taxon>
        <taxon>malvids</taxon>
        <taxon>Brassicales</taxon>
        <taxon>Brassicaceae</taxon>
        <taxon>Brassiceae</taxon>
        <taxon>Brassica</taxon>
    </lineage>
</organism>
<feature type="region of interest" description="Disordered" evidence="1">
    <location>
        <begin position="332"/>
        <end position="361"/>
    </location>
</feature>
<evidence type="ECO:0000313" key="3">
    <source>
        <dbReference type="Proteomes" id="UP000712600"/>
    </source>
</evidence>
<feature type="compositionally biased region" description="Low complexity" evidence="1">
    <location>
        <begin position="332"/>
        <end position="349"/>
    </location>
</feature>
<gene>
    <name evidence="2" type="ORF">F2Q69_00020467</name>
</gene>
<feature type="region of interest" description="Disordered" evidence="1">
    <location>
        <begin position="286"/>
        <end position="305"/>
    </location>
</feature>
<dbReference type="AlphaFoldDB" id="A0A8S9QFL2"/>
<dbReference type="Proteomes" id="UP000712600">
    <property type="component" value="Unassembled WGS sequence"/>
</dbReference>
<feature type="compositionally biased region" description="Basic and acidic residues" evidence="1">
    <location>
        <begin position="287"/>
        <end position="296"/>
    </location>
</feature>